<dbReference type="Pfam" id="PF14111">
    <property type="entry name" value="DUF4283"/>
    <property type="match status" value="1"/>
</dbReference>
<feature type="region of interest" description="Disordered" evidence="1">
    <location>
        <begin position="118"/>
        <end position="143"/>
    </location>
</feature>
<dbReference type="PANTHER" id="PTHR33116:SF84">
    <property type="entry name" value="RNA-DIRECTED DNA POLYMERASE"/>
    <property type="match status" value="1"/>
</dbReference>
<proteinExistence type="predicted"/>
<sequence>MTNKNRLSKRKPKLPNKFNDHIMDNLCQKRNVSDELEAFRVSNNDKVDELGKLGESSKEKVKEGIDCVNDGIYKSADVSGGMEKHNDQECGDMDMRMNKGVFGTGDNDKEQEVCDENAEMDSASRGSEEVKTGNPEPSIELTINVNDKPNCDELNKEKSYASKLASGLYDNNELFFIPTGMKENGGKEVVFDEELVKEDGMCYFKFKKEEGMNYVIDQSPWLVNGKPLLVQKWDPDTIIIKEAPCKIPIWIRLFNIPLEAWSVRGISALASRLGRPIKMDQVTGEMCKAGVGRLGYARVLIEINVEDEFVDKIEINYVDEMRKVKSTKWRCDVKPKPKPAVNNSIRTNDGNLNGNANQEGFVEVRNRKNFNTNKKMWNNANQGNKKQQTGVNVEFRPKAPPKKGNVDELRKSANKYAVLSKEEDHIEEDPFIDKRLKVDGFIKKKIQPTCEETKNWNYDMITYFKYQWEAMERKDKEDSEEEDVYEIDDQATKSFIADEVMGIGCELKQKEVRKFTAEEKVKICAILETHLKSKSIGKACEYVFGKWRWVSNVVHSPTSCRIVVGWNADEVDVMVVQSCQTILCLVEVIQTKIKLFVSFVYASNSCIDRRELWNELSMHKSIVDNKAWALMGDFNVTLKPEEHSNGASRMSIDMNEFKDVVNMMEDDFLDLVKEEWKHEMKGCHMYKVVQRLKHLKKPLNKLNWQNGNLFVKANNLKEKLKEAQSKMDADPSNLAKRQNAVELVNEYTTVAEDELKLLHQKARIQWLKEGDKNSAYFHNIIKAGKNKSRIESICCEDGSRVEGNLVNGQFVEHFQKFFRTTLPVSSMSSMGDIVKLKLSEAEALDMIKEISDKEIKEALFDIDSSKAAGPDGYTSCFFKKAWGIIGNDICLAIKEFFITGRILGEINATLIALVPKIDTPNKVSDFRPIACCNVLYKCISKIPTNRIKEGLSKVVSLNQSAFIPGRHIQDNILITLELLKGYNRRSGAKICAMKIDIQKAYDTVSWEFLKKVMLMVGFHGKMVHWIMTCITSASFSICINGEINGFFKDDLMVLCNGDTESLKVVKSSLDEFSTMSGLFLNLSKSTIFFRSISEALKEDMLNILPFKCGKLPMKYLGVPLLAKRLWVKDCQSLIDNVENRINCWRNKFLSYAGRIQLIAYVLSTMQQYWASVYMLPIYVVNGLEKLFKRILWNPGGSIKGRAKISWKKLRRPKEQGGLGFKPLHKWNEVLLISQLWKLIDKKESLWVKWVSTVKLKGKSIWEVGIDNSDGHGWKELMRIRDKIKPYVKFKIGNGRSISVWHDKWCDLGPLDRFIHNRDIYDVRMSNEDCLADAILDGRWKWADEWGNRFPEICQIDMPILTQKNDKAVWMYDGNKSVEYSTNKAWVTLRDVWPKVKWHHGCLGLGKVFGLSEVYGVLCSSGKPITSLAQRRLEGLLRKAGKRKTFSGPPEPGGACGRGVPRRNKGMKGRFALYPASHYNG</sequence>
<dbReference type="Pfam" id="PF00078">
    <property type="entry name" value="RVT_1"/>
    <property type="match status" value="1"/>
</dbReference>
<dbReference type="InterPro" id="IPR000477">
    <property type="entry name" value="RT_dom"/>
</dbReference>
<name>A0A6L2KLV8_TANCI</name>
<dbReference type="PANTHER" id="PTHR33116">
    <property type="entry name" value="REVERSE TRANSCRIPTASE ZINC-BINDING DOMAIN-CONTAINING PROTEIN-RELATED-RELATED"/>
    <property type="match status" value="1"/>
</dbReference>
<evidence type="ECO:0000313" key="4">
    <source>
        <dbReference type="EMBL" id="GEU49747.1"/>
    </source>
</evidence>
<feature type="compositionally biased region" description="Polar residues" evidence="1">
    <location>
        <begin position="341"/>
        <end position="357"/>
    </location>
</feature>
<dbReference type="SUPFAM" id="SSF56219">
    <property type="entry name" value="DNase I-like"/>
    <property type="match status" value="1"/>
</dbReference>
<accession>A0A6L2KLV8</accession>
<evidence type="ECO:0000259" key="3">
    <source>
        <dbReference type="Pfam" id="PF14111"/>
    </source>
</evidence>
<dbReference type="InterPro" id="IPR025558">
    <property type="entry name" value="DUF4283"/>
</dbReference>
<feature type="domain" description="Reverse transcriptase" evidence="2">
    <location>
        <begin position="921"/>
        <end position="1037"/>
    </location>
</feature>
<feature type="region of interest" description="Disordered" evidence="1">
    <location>
        <begin position="1"/>
        <end position="22"/>
    </location>
</feature>
<feature type="compositionally biased region" description="Basic residues" evidence="1">
    <location>
        <begin position="1"/>
        <end position="14"/>
    </location>
</feature>
<comment type="caution">
    <text evidence="4">The sequence shown here is derived from an EMBL/GenBank/DDBJ whole genome shotgun (WGS) entry which is preliminary data.</text>
</comment>
<dbReference type="Gene3D" id="3.60.10.10">
    <property type="entry name" value="Endonuclease/exonuclease/phosphatase"/>
    <property type="match status" value="1"/>
</dbReference>
<organism evidence="4">
    <name type="scientific">Tanacetum cinerariifolium</name>
    <name type="common">Dalmatian daisy</name>
    <name type="synonym">Chrysanthemum cinerariifolium</name>
    <dbReference type="NCBI Taxonomy" id="118510"/>
    <lineage>
        <taxon>Eukaryota</taxon>
        <taxon>Viridiplantae</taxon>
        <taxon>Streptophyta</taxon>
        <taxon>Embryophyta</taxon>
        <taxon>Tracheophyta</taxon>
        <taxon>Spermatophyta</taxon>
        <taxon>Magnoliopsida</taxon>
        <taxon>eudicotyledons</taxon>
        <taxon>Gunneridae</taxon>
        <taxon>Pentapetalae</taxon>
        <taxon>asterids</taxon>
        <taxon>campanulids</taxon>
        <taxon>Asterales</taxon>
        <taxon>Asteraceae</taxon>
        <taxon>Asteroideae</taxon>
        <taxon>Anthemideae</taxon>
        <taxon>Anthemidinae</taxon>
        <taxon>Tanacetum</taxon>
    </lineage>
</organism>
<gene>
    <name evidence="4" type="ORF">Tci_021725</name>
</gene>
<dbReference type="EMBL" id="BKCJ010002609">
    <property type="protein sequence ID" value="GEU49747.1"/>
    <property type="molecule type" value="Genomic_DNA"/>
</dbReference>
<evidence type="ECO:0000256" key="1">
    <source>
        <dbReference type="SAM" id="MobiDB-lite"/>
    </source>
</evidence>
<protein>
    <recommendedName>
        <fullName evidence="5">Reverse transcriptase domain-containing protein</fullName>
    </recommendedName>
</protein>
<feature type="domain" description="DUF4283" evidence="3">
    <location>
        <begin position="198"/>
        <end position="237"/>
    </location>
</feature>
<dbReference type="CDD" id="cd01650">
    <property type="entry name" value="RT_nLTR_like"/>
    <property type="match status" value="1"/>
</dbReference>
<evidence type="ECO:0000259" key="2">
    <source>
        <dbReference type="Pfam" id="PF00078"/>
    </source>
</evidence>
<evidence type="ECO:0008006" key="5">
    <source>
        <dbReference type="Google" id="ProtNLM"/>
    </source>
</evidence>
<feature type="region of interest" description="Disordered" evidence="1">
    <location>
        <begin position="1441"/>
        <end position="1465"/>
    </location>
</feature>
<reference evidence="4" key="1">
    <citation type="journal article" date="2019" name="Sci. Rep.">
        <title>Draft genome of Tanacetum cinerariifolium, the natural source of mosquito coil.</title>
        <authorList>
            <person name="Yamashiro T."/>
            <person name="Shiraishi A."/>
            <person name="Satake H."/>
            <person name="Nakayama K."/>
        </authorList>
    </citation>
    <scope>NUCLEOTIDE SEQUENCE</scope>
</reference>
<feature type="region of interest" description="Disordered" evidence="1">
    <location>
        <begin position="335"/>
        <end position="357"/>
    </location>
</feature>
<dbReference type="InterPro" id="IPR036691">
    <property type="entry name" value="Endo/exonu/phosph_ase_sf"/>
</dbReference>